<comment type="caution">
    <text evidence="5">The sequence shown here is derived from an EMBL/GenBank/DDBJ whole genome shotgun (WGS) entry which is preliminary data.</text>
</comment>
<gene>
    <name evidence="5" type="ORF">HaLaN_23611</name>
</gene>
<dbReference type="Gene3D" id="1.25.40.10">
    <property type="entry name" value="Tetratricopeptide repeat domain"/>
    <property type="match status" value="2"/>
</dbReference>
<dbReference type="AlphaFoldDB" id="A0A6A0A082"/>
<dbReference type="InterPro" id="IPR011990">
    <property type="entry name" value="TPR-like_helical_dom_sf"/>
</dbReference>
<feature type="repeat" description="TPR" evidence="3">
    <location>
        <begin position="75"/>
        <end position="108"/>
    </location>
</feature>
<organism evidence="5 6">
    <name type="scientific">Haematococcus lacustris</name>
    <name type="common">Green alga</name>
    <name type="synonym">Haematococcus pluvialis</name>
    <dbReference type="NCBI Taxonomy" id="44745"/>
    <lineage>
        <taxon>Eukaryota</taxon>
        <taxon>Viridiplantae</taxon>
        <taxon>Chlorophyta</taxon>
        <taxon>core chlorophytes</taxon>
        <taxon>Chlorophyceae</taxon>
        <taxon>CS clade</taxon>
        <taxon>Chlamydomonadales</taxon>
        <taxon>Haematococcaceae</taxon>
        <taxon>Haematococcus</taxon>
    </lineage>
</organism>
<keyword evidence="6" id="KW-1185">Reference proteome</keyword>
<name>A0A6A0A082_HAELA</name>
<keyword evidence="4" id="KW-0732">Signal</keyword>
<dbReference type="PROSITE" id="PS50005">
    <property type="entry name" value="TPR"/>
    <property type="match status" value="1"/>
</dbReference>
<dbReference type="InterPro" id="IPR050498">
    <property type="entry name" value="Ycf3"/>
</dbReference>
<feature type="chain" id="PRO_5025688871" evidence="4">
    <location>
        <begin position="19"/>
        <end position="195"/>
    </location>
</feature>
<dbReference type="Pfam" id="PF13432">
    <property type="entry name" value="TPR_16"/>
    <property type="match status" value="1"/>
</dbReference>
<dbReference type="SMART" id="SM00028">
    <property type="entry name" value="TPR"/>
    <property type="match status" value="4"/>
</dbReference>
<evidence type="ECO:0000256" key="4">
    <source>
        <dbReference type="SAM" id="SignalP"/>
    </source>
</evidence>
<keyword evidence="1" id="KW-0677">Repeat</keyword>
<dbReference type="Proteomes" id="UP000485058">
    <property type="component" value="Unassembled WGS sequence"/>
</dbReference>
<reference evidence="5 6" key="1">
    <citation type="submission" date="2020-02" db="EMBL/GenBank/DDBJ databases">
        <title>Draft genome sequence of Haematococcus lacustris strain NIES-144.</title>
        <authorList>
            <person name="Morimoto D."/>
            <person name="Nakagawa S."/>
            <person name="Yoshida T."/>
            <person name="Sawayama S."/>
        </authorList>
    </citation>
    <scope>NUCLEOTIDE SEQUENCE [LARGE SCALE GENOMIC DNA]</scope>
    <source>
        <strain evidence="5 6">NIES-144</strain>
    </source>
</reference>
<proteinExistence type="predicted"/>
<dbReference type="PANTHER" id="PTHR44858:SF17">
    <property type="match status" value="1"/>
</dbReference>
<evidence type="ECO:0000313" key="5">
    <source>
        <dbReference type="EMBL" id="GFH25619.1"/>
    </source>
</evidence>
<dbReference type="EMBL" id="BLLF01002866">
    <property type="protein sequence ID" value="GFH25619.1"/>
    <property type="molecule type" value="Genomic_DNA"/>
</dbReference>
<evidence type="ECO:0000256" key="3">
    <source>
        <dbReference type="PROSITE-ProRule" id="PRU00339"/>
    </source>
</evidence>
<protein>
    <submittedName>
        <fullName evidence="5">TPR_REGION domain-containing protein</fullName>
    </submittedName>
</protein>
<keyword evidence="2 3" id="KW-0802">TPR repeat</keyword>
<evidence type="ECO:0000256" key="2">
    <source>
        <dbReference type="ARBA" id="ARBA00022803"/>
    </source>
</evidence>
<dbReference type="SUPFAM" id="SSF48452">
    <property type="entry name" value="TPR-like"/>
    <property type="match status" value="1"/>
</dbReference>
<dbReference type="InterPro" id="IPR019734">
    <property type="entry name" value="TPR_rpt"/>
</dbReference>
<evidence type="ECO:0000313" key="6">
    <source>
        <dbReference type="Proteomes" id="UP000485058"/>
    </source>
</evidence>
<feature type="signal peptide" evidence="4">
    <location>
        <begin position="1"/>
        <end position="18"/>
    </location>
</feature>
<dbReference type="PANTHER" id="PTHR44858">
    <property type="entry name" value="TETRATRICOPEPTIDE REPEAT PROTEIN 6"/>
    <property type="match status" value="1"/>
</dbReference>
<accession>A0A6A0A082</accession>
<sequence>MLLISAAALAMLPLPGQATMTDVPTAEVQLDLAPDQAKYDPDDRELRAAAQLLQGKLAEALVDYNTSIALCPYSPDPVLNRGVVLEALGRFPEAVADYQAVLRATPADPAAGKRKGMGQWQEALAYYSKAVELAPGFSFASANRALALYQLGQAEQAIREMRNLLRRYSSFTDMRAALAAALWGAGLEGQAEIQW</sequence>
<dbReference type="Pfam" id="PF13174">
    <property type="entry name" value="TPR_6"/>
    <property type="match status" value="1"/>
</dbReference>
<evidence type="ECO:0000256" key="1">
    <source>
        <dbReference type="ARBA" id="ARBA00022737"/>
    </source>
</evidence>